<reference evidence="1 2" key="1">
    <citation type="journal article" date="2019" name="Environ. Microbiol.">
        <title>Species interactions and distinct microbial communities in high Arctic permafrost affected cryosols are associated with the CH4 and CO2 gas fluxes.</title>
        <authorList>
            <person name="Altshuler I."/>
            <person name="Hamel J."/>
            <person name="Turney S."/>
            <person name="Magnuson E."/>
            <person name="Levesque R."/>
            <person name="Greer C."/>
            <person name="Whyte L.G."/>
        </authorList>
    </citation>
    <scope>NUCLEOTIDE SEQUENCE [LARGE SCALE GENOMIC DNA]</scope>
    <source>
        <strain evidence="1 2">S9.3B</strain>
    </source>
</reference>
<accession>A0A502G8U1</accession>
<evidence type="ECO:0000313" key="2">
    <source>
        <dbReference type="Proteomes" id="UP000317078"/>
    </source>
</evidence>
<comment type="caution">
    <text evidence="1">The sequence shown here is derived from an EMBL/GenBank/DDBJ whole genome shotgun (WGS) entry which is preliminary data.</text>
</comment>
<dbReference type="RefSeq" id="WP_140882568.1">
    <property type="nucleotide sequence ID" value="NZ_RCZP01000006.1"/>
</dbReference>
<dbReference type="AlphaFoldDB" id="A0A502G8U1"/>
<sequence>MCATYGLLVAQGGLERSDALAAVKQVVAALHPEVAHVGSPLACDLGMALDRHIWSWQRGRRDADTAIRKRLARLLARWAPAATITRVAHEMNEGFGFPDRHIGPLMTREVQEIVDEETAWWLRNYPIQDRCRAA</sequence>
<dbReference type="EMBL" id="RCZP01000006">
    <property type="protein sequence ID" value="TPG58184.1"/>
    <property type="molecule type" value="Genomic_DNA"/>
</dbReference>
<gene>
    <name evidence="1" type="ORF">EAH89_09520</name>
</gene>
<organism evidence="1 2">
    <name type="scientific">Muricoccus nepalensis</name>
    <dbReference type="NCBI Taxonomy" id="1854500"/>
    <lineage>
        <taxon>Bacteria</taxon>
        <taxon>Pseudomonadati</taxon>
        <taxon>Pseudomonadota</taxon>
        <taxon>Alphaproteobacteria</taxon>
        <taxon>Acetobacterales</taxon>
        <taxon>Roseomonadaceae</taxon>
        <taxon>Muricoccus</taxon>
    </lineage>
</organism>
<protein>
    <submittedName>
        <fullName evidence="1">Uncharacterized protein</fullName>
    </submittedName>
</protein>
<proteinExistence type="predicted"/>
<keyword evidence="2" id="KW-1185">Reference proteome</keyword>
<evidence type="ECO:0000313" key="1">
    <source>
        <dbReference type="EMBL" id="TPG58184.1"/>
    </source>
</evidence>
<name>A0A502G8U1_9PROT</name>
<dbReference type="Proteomes" id="UP000317078">
    <property type="component" value="Unassembled WGS sequence"/>
</dbReference>